<evidence type="ECO:0000256" key="2">
    <source>
        <dbReference type="ARBA" id="ARBA00022797"/>
    </source>
</evidence>
<feature type="active site" description="Proton donor" evidence="4">
    <location>
        <position position="309"/>
    </location>
</feature>
<sequence>MTDSRSEIRPFRIDIPQEQWDDLTTRLANTRWPVLPDVGWSRGVPVAYLKGLAEHWRTGYDWRAHEAELNRIPQFVTEIDGQRIHFLHVRSPEPDATPLMLLHGWPGSILEFLDAIGPLTDPRAHGGDPTDAFHLVVPSLPGFGFSTPLAGPGWGSETMATAMVRLMSRLGYERYGVQGGDTGSWVAPAIGRQAPEHVLGVHVNALLTYPIGADGELDGLTDAEQRRLAAMASYNDGYLQIQAKSPHTLAYGLHDSPAGQLAWIAEMFHRLTDRPADEPLDTVVDTDRLLTNVSLYWLAGAGGSAAQVYYEDITANAWSDGAGEWGDTGADGDAAASWSAPAAGTVPTGVLVSTAKDVTIRRFAEREHRVVHWTEHDRGGHFFALEQPRLFTEDVRDFFRKVR</sequence>
<dbReference type="PANTHER" id="PTHR21661">
    <property type="entry name" value="EPOXIDE HYDROLASE 1-RELATED"/>
    <property type="match status" value="1"/>
</dbReference>
<dbReference type="Proteomes" id="UP001334804">
    <property type="component" value="Chromosome"/>
</dbReference>
<dbReference type="InterPro" id="IPR029058">
    <property type="entry name" value="AB_hydrolase_fold"/>
</dbReference>
<dbReference type="PANTHER" id="PTHR21661:SF35">
    <property type="entry name" value="EPOXIDE HYDROLASE"/>
    <property type="match status" value="1"/>
</dbReference>
<dbReference type="EMBL" id="FMIC01000002">
    <property type="protein sequence ID" value="SCL71984.1"/>
    <property type="molecule type" value="Genomic_DNA"/>
</dbReference>
<dbReference type="PIRSF" id="PIRSF001112">
    <property type="entry name" value="Epoxide_hydrolase"/>
    <property type="match status" value="1"/>
</dbReference>
<dbReference type="GO" id="GO:0004301">
    <property type="term" value="F:epoxide hydrolase activity"/>
    <property type="evidence" value="ECO:0007669"/>
    <property type="project" value="TreeGrafter"/>
</dbReference>
<dbReference type="InterPro" id="IPR000639">
    <property type="entry name" value="Epox_hydrolase-like"/>
</dbReference>
<evidence type="ECO:0000313" key="8">
    <source>
        <dbReference type="Proteomes" id="UP000199343"/>
    </source>
</evidence>
<reference evidence="6 8" key="1">
    <citation type="submission" date="2016-06" db="EMBL/GenBank/DDBJ databases">
        <authorList>
            <person name="Kjaerup R.B."/>
            <person name="Dalgaard T.S."/>
            <person name="Juul-Madsen H.R."/>
        </authorList>
    </citation>
    <scope>NUCLEOTIDE SEQUENCE [LARGE SCALE GENOMIC DNA]</scope>
    <source>
        <strain evidence="6 8">DSM 43363</strain>
    </source>
</reference>
<dbReference type="EMBL" id="CP109071">
    <property type="protein sequence ID" value="WSA31772.1"/>
    <property type="molecule type" value="Genomic_DNA"/>
</dbReference>
<evidence type="ECO:0000256" key="3">
    <source>
        <dbReference type="ARBA" id="ARBA00022801"/>
    </source>
</evidence>
<dbReference type="STRING" id="47871.GA0070608_4815"/>
<gene>
    <name evidence="6" type="ORF">GA0070608_4815</name>
    <name evidence="7" type="ORF">OIE14_27220</name>
</gene>
<feature type="active site" description="Proton acceptor" evidence="4">
    <location>
        <position position="381"/>
    </location>
</feature>
<protein>
    <submittedName>
        <fullName evidence="7">Epoxide hydrolase</fullName>
    </submittedName>
    <submittedName>
        <fullName evidence="6">Pimeloyl-ACP methyl ester carboxylesterase</fullName>
    </submittedName>
</protein>
<accession>A0A1C6W0P5</accession>
<name>A0A1C6W0P5_9ACTN</name>
<proteinExistence type="inferred from homology"/>
<dbReference type="Pfam" id="PF06441">
    <property type="entry name" value="EHN"/>
    <property type="match status" value="1"/>
</dbReference>
<feature type="domain" description="Epoxide hydrolase N-terminal" evidence="5">
    <location>
        <begin position="8"/>
        <end position="112"/>
    </location>
</feature>
<evidence type="ECO:0000313" key="9">
    <source>
        <dbReference type="Proteomes" id="UP001334804"/>
    </source>
</evidence>
<organism evidence="6 8">
    <name type="scientific">Micromonospora peucetia</name>
    <dbReference type="NCBI Taxonomy" id="47871"/>
    <lineage>
        <taxon>Bacteria</taxon>
        <taxon>Bacillati</taxon>
        <taxon>Actinomycetota</taxon>
        <taxon>Actinomycetes</taxon>
        <taxon>Micromonosporales</taxon>
        <taxon>Micromonosporaceae</taxon>
        <taxon>Micromonospora</taxon>
    </lineage>
</organism>
<reference evidence="7 9" key="2">
    <citation type="submission" date="2022-10" db="EMBL/GenBank/DDBJ databases">
        <title>The complete genomes of actinobacterial strains from the NBC collection.</title>
        <authorList>
            <person name="Joergensen T.S."/>
            <person name="Alvarez Arevalo M."/>
            <person name="Sterndorff E.B."/>
            <person name="Faurdal D."/>
            <person name="Vuksanovic O."/>
            <person name="Mourched A.-S."/>
            <person name="Charusanti P."/>
            <person name="Shaw S."/>
            <person name="Blin K."/>
            <person name="Weber T."/>
        </authorList>
    </citation>
    <scope>NUCLEOTIDE SEQUENCE [LARGE SCALE GENOMIC DNA]</scope>
    <source>
        <strain evidence="7 9">NBC 01809</strain>
    </source>
</reference>
<evidence type="ECO:0000259" key="5">
    <source>
        <dbReference type="Pfam" id="PF06441"/>
    </source>
</evidence>
<feature type="active site" description="Nucleophile" evidence="4">
    <location>
        <position position="181"/>
    </location>
</feature>
<dbReference type="GO" id="GO:0097176">
    <property type="term" value="P:epoxide metabolic process"/>
    <property type="evidence" value="ECO:0007669"/>
    <property type="project" value="TreeGrafter"/>
</dbReference>
<dbReference type="Gene3D" id="3.40.50.1820">
    <property type="entry name" value="alpha/beta hydrolase"/>
    <property type="match status" value="1"/>
</dbReference>
<dbReference type="AlphaFoldDB" id="A0A1C6W0P5"/>
<evidence type="ECO:0000256" key="4">
    <source>
        <dbReference type="PIRSR" id="PIRSR001112-1"/>
    </source>
</evidence>
<dbReference type="RefSeq" id="WP_091630710.1">
    <property type="nucleotide sequence ID" value="NZ_CP109071.1"/>
</dbReference>
<keyword evidence="3 7" id="KW-0378">Hydrolase</keyword>
<dbReference type="OrthoDB" id="4654311at2"/>
<keyword evidence="2" id="KW-0058">Aromatic hydrocarbons catabolism</keyword>
<dbReference type="SUPFAM" id="SSF53474">
    <property type="entry name" value="alpha/beta-Hydrolases"/>
    <property type="match status" value="1"/>
</dbReference>
<evidence type="ECO:0000256" key="1">
    <source>
        <dbReference type="ARBA" id="ARBA00010088"/>
    </source>
</evidence>
<dbReference type="Proteomes" id="UP000199343">
    <property type="component" value="Unassembled WGS sequence"/>
</dbReference>
<dbReference type="PRINTS" id="PR00412">
    <property type="entry name" value="EPOXHYDRLASE"/>
</dbReference>
<dbReference type="InterPro" id="IPR016292">
    <property type="entry name" value="Epoxide_hydrolase"/>
</dbReference>
<comment type="similarity">
    <text evidence="1">Belongs to the peptidase S33 family.</text>
</comment>
<dbReference type="InterPro" id="IPR010497">
    <property type="entry name" value="Epoxide_hydro_N"/>
</dbReference>
<keyword evidence="9" id="KW-1185">Reference proteome</keyword>
<evidence type="ECO:0000313" key="7">
    <source>
        <dbReference type="EMBL" id="WSA31772.1"/>
    </source>
</evidence>
<evidence type="ECO:0000313" key="6">
    <source>
        <dbReference type="EMBL" id="SCL71984.1"/>
    </source>
</evidence>